<dbReference type="Proteomes" id="UP000075903">
    <property type="component" value="Unassembled WGS sequence"/>
</dbReference>
<accession>A0A182VE82</accession>
<dbReference type="VEuPathDB" id="VectorBase:AMEM013485"/>
<dbReference type="AlphaFoldDB" id="A0A182VE82"/>
<protein>
    <submittedName>
        <fullName evidence="3">Uncharacterized protein</fullName>
    </submittedName>
</protein>
<keyword evidence="4" id="KW-1185">Reference proteome</keyword>
<name>A0A182VE82_ANOME</name>
<keyword evidence="2" id="KW-1133">Transmembrane helix</keyword>
<dbReference type="EnsemblMetazoa" id="AMEM013485-RA">
    <property type="protein sequence ID" value="AMEM013485-PA"/>
    <property type="gene ID" value="AMEM013485"/>
</dbReference>
<evidence type="ECO:0000313" key="3">
    <source>
        <dbReference type="EnsemblMetazoa" id="AMEM013485-PA"/>
    </source>
</evidence>
<proteinExistence type="predicted"/>
<evidence type="ECO:0000256" key="1">
    <source>
        <dbReference type="SAM" id="MobiDB-lite"/>
    </source>
</evidence>
<feature type="region of interest" description="Disordered" evidence="1">
    <location>
        <begin position="100"/>
        <end position="128"/>
    </location>
</feature>
<evidence type="ECO:0000313" key="4">
    <source>
        <dbReference type="Proteomes" id="UP000075903"/>
    </source>
</evidence>
<feature type="compositionally biased region" description="Low complexity" evidence="1">
    <location>
        <begin position="100"/>
        <end position="116"/>
    </location>
</feature>
<feature type="compositionally biased region" description="Gly residues" evidence="1">
    <location>
        <begin position="119"/>
        <end position="128"/>
    </location>
</feature>
<evidence type="ECO:0000256" key="2">
    <source>
        <dbReference type="SAM" id="Phobius"/>
    </source>
</evidence>
<reference evidence="3" key="1">
    <citation type="submission" date="2020-05" db="UniProtKB">
        <authorList>
            <consortium name="EnsemblMetazoa"/>
        </authorList>
    </citation>
    <scope>IDENTIFICATION</scope>
    <source>
        <strain evidence="3">MAF</strain>
    </source>
</reference>
<keyword evidence="2" id="KW-0472">Membrane</keyword>
<keyword evidence="2" id="KW-0812">Transmembrane</keyword>
<feature type="transmembrane region" description="Helical" evidence="2">
    <location>
        <begin position="67"/>
        <end position="85"/>
    </location>
</feature>
<sequence length="128" mass="13517">MFRRFIMLPQSGRPLSSMASYRKAVSAGALELFRASASGPVFDPARGASSTDAEPCSRLAAMSLRRVAPAVMTITVGFIVSMWSLRQLCSRLRKYRNASSVSADSAAPLPLLDLPPCDGGPGHSGGSE</sequence>
<organism evidence="3 4">
    <name type="scientific">Anopheles merus</name>
    <name type="common">Mosquito</name>
    <dbReference type="NCBI Taxonomy" id="30066"/>
    <lineage>
        <taxon>Eukaryota</taxon>
        <taxon>Metazoa</taxon>
        <taxon>Ecdysozoa</taxon>
        <taxon>Arthropoda</taxon>
        <taxon>Hexapoda</taxon>
        <taxon>Insecta</taxon>
        <taxon>Pterygota</taxon>
        <taxon>Neoptera</taxon>
        <taxon>Endopterygota</taxon>
        <taxon>Diptera</taxon>
        <taxon>Nematocera</taxon>
        <taxon>Culicoidea</taxon>
        <taxon>Culicidae</taxon>
        <taxon>Anophelinae</taxon>
        <taxon>Anopheles</taxon>
    </lineage>
</organism>